<evidence type="ECO:0000313" key="2">
    <source>
        <dbReference type="EMBL" id="CAA9256760.1"/>
    </source>
</evidence>
<dbReference type="PROSITE" id="PS50075">
    <property type="entry name" value="CARRIER"/>
    <property type="match status" value="1"/>
</dbReference>
<dbReference type="InterPro" id="IPR009081">
    <property type="entry name" value="PP-bd_ACP"/>
</dbReference>
<feature type="domain" description="Carrier" evidence="1">
    <location>
        <begin position="4"/>
        <end position="80"/>
    </location>
</feature>
<dbReference type="Pfam" id="PF00550">
    <property type="entry name" value="PP-binding"/>
    <property type="match status" value="1"/>
</dbReference>
<dbReference type="InterPro" id="IPR036736">
    <property type="entry name" value="ACP-like_sf"/>
</dbReference>
<dbReference type="EMBL" id="CADCTP010000202">
    <property type="protein sequence ID" value="CAA9256760.1"/>
    <property type="molecule type" value="Genomic_DNA"/>
</dbReference>
<sequence length="84" mass="9036">MPEDQQAERVRELVGAMSPLGARTVTSSDRVVDDLGYDSVAILELALALEVEFDLQAIAEDQAVDLLTVGDIEQLVGQLARKPA</sequence>
<reference evidence="2" key="1">
    <citation type="submission" date="2020-02" db="EMBL/GenBank/DDBJ databases">
        <authorList>
            <person name="Meier V. D."/>
        </authorList>
    </citation>
    <scope>NUCLEOTIDE SEQUENCE</scope>
    <source>
        <strain evidence="2">AVDCRST_MAG41</strain>
    </source>
</reference>
<protein>
    <recommendedName>
        <fullName evidence="1">Carrier domain-containing protein</fullName>
    </recommendedName>
</protein>
<proteinExistence type="predicted"/>
<accession>A0A6J4IQW0</accession>
<gene>
    <name evidence="2" type="ORF">AVDCRST_MAG41-2219</name>
</gene>
<dbReference type="AlphaFoldDB" id="A0A6J4IQW0"/>
<name>A0A6J4IQW0_9ACTN</name>
<dbReference type="Gene3D" id="1.10.1200.10">
    <property type="entry name" value="ACP-like"/>
    <property type="match status" value="1"/>
</dbReference>
<organism evidence="2">
    <name type="scientific">uncultured Mycobacteriales bacterium</name>
    <dbReference type="NCBI Taxonomy" id="581187"/>
    <lineage>
        <taxon>Bacteria</taxon>
        <taxon>Bacillati</taxon>
        <taxon>Actinomycetota</taxon>
        <taxon>Actinomycetes</taxon>
        <taxon>Mycobacteriales</taxon>
        <taxon>environmental samples</taxon>
    </lineage>
</organism>
<evidence type="ECO:0000259" key="1">
    <source>
        <dbReference type="PROSITE" id="PS50075"/>
    </source>
</evidence>
<dbReference type="SUPFAM" id="SSF47336">
    <property type="entry name" value="ACP-like"/>
    <property type="match status" value="1"/>
</dbReference>